<dbReference type="InterPro" id="IPR017850">
    <property type="entry name" value="Alkaline_phosphatase_core_sf"/>
</dbReference>
<keyword evidence="3 6" id="KW-0378">Hydrolase</keyword>
<reference evidence="6" key="1">
    <citation type="journal article" date="2021" name="PeerJ">
        <title>Extensive microbial diversity within the chicken gut microbiome revealed by metagenomics and culture.</title>
        <authorList>
            <person name="Gilroy R."/>
            <person name="Ravi A."/>
            <person name="Getino M."/>
            <person name="Pursley I."/>
            <person name="Horton D.L."/>
            <person name="Alikhan N.F."/>
            <person name="Baker D."/>
            <person name="Gharbi K."/>
            <person name="Hall N."/>
            <person name="Watson M."/>
            <person name="Adriaenssens E.M."/>
            <person name="Foster-Nyarko E."/>
            <person name="Jarju S."/>
            <person name="Secka A."/>
            <person name="Antonio M."/>
            <person name="Oren A."/>
            <person name="Chaudhuri R.R."/>
            <person name="La Ragione R."/>
            <person name="Hildebrand F."/>
            <person name="Pallen M.J."/>
        </authorList>
    </citation>
    <scope>NUCLEOTIDE SEQUENCE</scope>
    <source>
        <strain evidence="6">ChiSjej5B23-16112</strain>
    </source>
</reference>
<comment type="similarity">
    <text evidence="1">Belongs to the sulfatase family.</text>
</comment>
<dbReference type="EMBL" id="DYVY01000020">
    <property type="protein sequence ID" value="HJF93333.1"/>
    <property type="molecule type" value="Genomic_DNA"/>
</dbReference>
<gene>
    <name evidence="6" type="ORF">K8V82_00885</name>
</gene>
<evidence type="ECO:0000313" key="7">
    <source>
        <dbReference type="Proteomes" id="UP000769156"/>
    </source>
</evidence>
<dbReference type="InterPro" id="IPR000917">
    <property type="entry name" value="Sulfatase_N"/>
</dbReference>
<evidence type="ECO:0000256" key="4">
    <source>
        <dbReference type="ARBA" id="ARBA00022837"/>
    </source>
</evidence>
<sequence>MRKQFIMIMTDTQRLDMVSCYENAGISTPCLDALAREGVKFNKAYTVQPVCGPARSALFTGQYPCVNGSYANSLALGDNVKTIGQRLSDKGIATGYVGKWHLDGGDYFGLGVCPEGWDPDYWYDMRNYLDELSEEDRRKSRDSQTMYRESWPLEKTYAYRCSQRAIDYIRKHKDEDFFLVLSYDEPHDPSLCPEPFASMYEDFCLPKKENVWDTLEEKPPHQQAWSGPRRHQDRDALTIRMKELFGCNSFVDSEIGRVAGAAREILGDDFTLLYTSDHGDMAQSHCLYAKGPAAYEEIAHIPFILWGQGSGEIDTPVSHIDVAATVWDFFGFQKPMMLQGESLLPLVRNGKCPDRRDVFVEFGRYEIDHDGFGGWQPLRCIFDGRYKLVINLLSEDEFYDLEKDPGEMHNGICDEETAGIRDDMMKRLLEHMNEIRDPFRGYWWEQRPWYTHAAAPSWDYTGFTRQREELDYEVPQLDYNTGLEPDSLVRRK</sequence>
<evidence type="ECO:0000256" key="3">
    <source>
        <dbReference type="ARBA" id="ARBA00022801"/>
    </source>
</evidence>
<keyword evidence="2" id="KW-0479">Metal-binding</keyword>
<dbReference type="Proteomes" id="UP000769156">
    <property type="component" value="Unassembled WGS sequence"/>
</dbReference>
<evidence type="ECO:0000256" key="2">
    <source>
        <dbReference type="ARBA" id="ARBA00022723"/>
    </source>
</evidence>
<evidence type="ECO:0000259" key="5">
    <source>
        <dbReference type="Pfam" id="PF00884"/>
    </source>
</evidence>
<dbReference type="SUPFAM" id="SSF53649">
    <property type="entry name" value="Alkaline phosphatase-like"/>
    <property type="match status" value="1"/>
</dbReference>
<organism evidence="6 7">
    <name type="scientific">Lachnoclostridium phocaeense</name>
    <dbReference type="NCBI Taxonomy" id="1871021"/>
    <lineage>
        <taxon>Bacteria</taxon>
        <taxon>Bacillati</taxon>
        <taxon>Bacillota</taxon>
        <taxon>Clostridia</taxon>
        <taxon>Lachnospirales</taxon>
        <taxon>Lachnospiraceae</taxon>
    </lineage>
</organism>
<reference evidence="6" key="2">
    <citation type="submission" date="2021-09" db="EMBL/GenBank/DDBJ databases">
        <authorList>
            <person name="Gilroy R."/>
        </authorList>
    </citation>
    <scope>NUCLEOTIDE SEQUENCE</scope>
    <source>
        <strain evidence="6">ChiSjej5B23-16112</strain>
    </source>
</reference>
<dbReference type="CDD" id="cd16156">
    <property type="entry name" value="sulfatase_like"/>
    <property type="match status" value="1"/>
</dbReference>
<dbReference type="Gene3D" id="3.40.720.10">
    <property type="entry name" value="Alkaline Phosphatase, subunit A"/>
    <property type="match status" value="1"/>
</dbReference>
<dbReference type="Pfam" id="PF00884">
    <property type="entry name" value="Sulfatase"/>
    <property type="match status" value="1"/>
</dbReference>
<dbReference type="AlphaFoldDB" id="A0A921HYV9"/>
<evidence type="ECO:0000313" key="6">
    <source>
        <dbReference type="EMBL" id="HJF93333.1"/>
    </source>
</evidence>
<dbReference type="PANTHER" id="PTHR42693:SF27">
    <property type="entry name" value="ARYLSULFATASE B [PRECURSOR]"/>
    <property type="match status" value="1"/>
</dbReference>
<dbReference type="InterPro" id="IPR050738">
    <property type="entry name" value="Sulfatase"/>
</dbReference>
<name>A0A921HYV9_9FIRM</name>
<dbReference type="GO" id="GO:0004065">
    <property type="term" value="F:arylsulfatase activity"/>
    <property type="evidence" value="ECO:0007669"/>
    <property type="project" value="TreeGrafter"/>
</dbReference>
<dbReference type="PANTHER" id="PTHR42693">
    <property type="entry name" value="ARYLSULFATASE FAMILY MEMBER"/>
    <property type="match status" value="1"/>
</dbReference>
<feature type="domain" description="Sulfatase N-terminal" evidence="5">
    <location>
        <begin position="5"/>
        <end position="331"/>
    </location>
</feature>
<keyword evidence="4" id="KW-0106">Calcium</keyword>
<dbReference type="OrthoDB" id="279611at2"/>
<protein>
    <submittedName>
        <fullName evidence="6">Sulfatase-like hydrolase/transferase</fullName>
    </submittedName>
</protein>
<dbReference type="PROSITE" id="PS00523">
    <property type="entry name" value="SULFATASE_1"/>
    <property type="match status" value="1"/>
</dbReference>
<dbReference type="InterPro" id="IPR024607">
    <property type="entry name" value="Sulfatase_CS"/>
</dbReference>
<comment type="caution">
    <text evidence="6">The sequence shown here is derived from an EMBL/GenBank/DDBJ whole genome shotgun (WGS) entry which is preliminary data.</text>
</comment>
<evidence type="ECO:0000256" key="1">
    <source>
        <dbReference type="ARBA" id="ARBA00008779"/>
    </source>
</evidence>
<dbReference type="GO" id="GO:0046872">
    <property type="term" value="F:metal ion binding"/>
    <property type="evidence" value="ECO:0007669"/>
    <property type="project" value="UniProtKB-KW"/>
</dbReference>
<proteinExistence type="inferred from homology"/>
<accession>A0A921HYV9</accession>